<comment type="caution">
    <text evidence="1">The sequence shown here is derived from an EMBL/GenBank/DDBJ whole genome shotgun (WGS) entry which is preliminary data.</text>
</comment>
<proteinExistence type="predicted"/>
<protein>
    <submittedName>
        <fullName evidence="1">Uncharacterized protein</fullName>
    </submittedName>
</protein>
<dbReference type="AlphaFoldDB" id="A0AAN9GFX6"/>
<organism evidence="1 2">
    <name type="scientific">Littorina saxatilis</name>
    <dbReference type="NCBI Taxonomy" id="31220"/>
    <lineage>
        <taxon>Eukaryota</taxon>
        <taxon>Metazoa</taxon>
        <taxon>Spiralia</taxon>
        <taxon>Lophotrochozoa</taxon>
        <taxon>Mollusca</taxon>
        <taxon>Gastropoda</taxon>
        <taxon>Caenogastropoda</taxon>
        <taxon>Littorinimorpha</taxon>
        <taxon>Littorinoidea</taxon>
        <taxon>Littorinidae</taxon>
        <taxon>Littorina</taxon>
    </lineage>
</organism>
<accession>A0AAN9GFX6</accession>
<evidence type="ECO:0000313" key="1">
    <source>
        <dbReference type="EMBL" id="KAK7106339.1"/>
    </source>
</evidence>
<sequence length="121" mass="13957">MAAYSNFRSSTQIEVEREELRAARQVVLDKAKRDYEKTERRKEKARLAGEGTWMLQSVTDRIDEEQKAGTLFCLYKTKTVKPPTDIDEEQKAGTLFCLYKTKTVKAPTDNLESVQDKAMFL</sequence>
<evidence type="ECO:0000313" key="2">
    <source>
        <dbReference type="Proteomes" id="UP001374579"/>
    </source>
</evidence>
<gene>
    <name evidence="1" type="ORF">V1264_017605</name>
</gene>
<dbReference type="EMBL" id="JBAMIC010000007">
    <property type="protein sequence ID" value="KAK7106339.1"/>
    <property type="molecule type" value="Genomic_DNA"/>
</dbReference>
<reference evidence="1 2" key="1">
    <citation type="submission" date="2024-02" db="EMBL/GenBank/DDBJ databases">
        <title>Chromosome-scale genome assembly of the rough periwinkle Littorina saxatilis.</title>
        <authorList>
            <person name="De Jode A."/>
            <person name="Faria R."/>
            <person name="Formenti G."/>
            <person name="Sims Y."/>
            <person name="Smith T.P."/>
            <person name="Tracey A."/>
            <person name="Wood J.M.D."/>
            <person name="Zagrodzka Z.B."/>
            <person name="Johannesson K."/>
            <person name="Butlin R.K."/>
            <person name="Leder E.H."/>
        </authorList>
    </citation>
    <scope>NUCLEOTIDE SEQUENCE [LARGE SCALE GENOMIC DNA]</scope>
    <source>
        <strain evidence="1">Snail1</strain>
        <tissue evidence="1">Muscle</tissue>
    </source>
</reference>
<name>A0AAN9GFX6_9CAEN</name>
<keyword evidence="2" id="KW-1185">Reference proteome</keyword>
<dbReference type="Proteomes" id="UP001374579">
    <property type="component" value="Unassembled WGS sequence"/>
</dbReference>